<dbReference type="SUPFAM" id="SSF47240">
    <property type="entry name" value="Ferritin-like"/>
    <property type="match status" value="1"/>
</dbReference>
<dbReference type="GO" id="GO:0008199">
    <property type="term" value="F:ferric iron binding"/>
    <property type="evidence" value="ECO:0007669"/>
    <property type="project" value="InterPro"/>
</dbReference>
<dbReference type="EMBL" id="NQNY01000001">
    <property type="protein sequence ID" value="PAK21768.1"/>
    <property type="molecule type" value="Genomic_DNA"/>
</dbReference>
<dbReference type="PANTHER" id="PTHR42932:SF1">
    <property type="entry name" value="GENERAL STRESS PROTEIN 20U"/>
    <property type="match status" value="1"/>
</dbReference>
<evidence type="ECO:0000256" key="1">
    <source>
        <dbReference type="ARBA" id="ARBA00009497"/>
    </source>
</evidence>
<dbReference type="InterPro" id="IPR012347">
    <property type="entry name" value="Ferritin-like"/>
</dbReference>
<feature type="domain" description="Ferritin/DPS" evidence="2">
    <location>
        <begin position="6"/>
        <end position="86"/>
    </location>
</feature>
<organism evidence="3 4">
    <name type="scientific">Mycoplasmopsis agassizii</name>
    <dbReference type="NCBI Taxonomy" id="33922"/>
    <lineage>
        <taxon>Bacteria</taxon>
        <taxon>Bacillati</taxon>
        <taxon>Mycoplasmatota</taxon>
        <taxon>Mycoplasmoidales</taxon>
        <taxon>Metamycoplasmataceae</taxon>
        <taxon>Mycoplasmopsis</taxon>
    </lineage>
</organism>
<dbReference type="PANTHER" id="PTHR42932">
    <property type="entry name" value="GENERAL STRESS PROTEIN 20U"/>
    <property type="match status" value="1"/>
</dbReference>
<dbReference type="AlphaFoldDB" id="A0A269TLF0"/>
<name>A0A269TLF0_9BACT</name>
<reference evidence="4" key="1">
    <citation type="submission" date="2017-08" db="EMBL/GenBank/DDBJ databases">
        <authorList>
            <person name="Alvarez-Ponce D."/>
            <person name="Weitzman C.L."/>
            <person name="Tillett R.L."/>
            <person name="Sandmeier F.C."/>
            <person name="Tracy C.R."/>
        </authorList>
    </citation>
    <scope>NUCLEOTIDE SEQUENCE [LARGE SCALE GENOMIC DNA]</scope>
    <source>
        <strain evidence="4">723</strain>
    </source>
</reference>
<gene>
    <name evidence="3" type="ORF">CJJ23_00280</name>
</gene>
<dbReference type="Proteomes" id="UP000216943">
    <property type="component" value="Unassembled WGS sequence"/>
</dbReference>
<accession>A0A269TLF0</accession>
<evidence type="ECO:0000259" key="2">
    <source>
        <dbReference type="Pfam" id="PF00210"/>
    </source>
</evidence>
<dbReference type="InterPro" id="IPR002177">
    <property type="entry name" value="DPS_DNA-bd"/>
</dbReference>
<dbReference type="Gene3D" id="1.20.1260.10">
    <property type="match status" value="1"/>
</dbReference>
<evidence type="ECO:0000313" key="4">
    <source>
        <dbReference type="Proteomes" id="UP000216943"/>
    </source>
</evidence>
<dbReference type="Pfam" id="PF00210">
    <property type="entry name" value="Ferritin"/>
    <property type="match status" value="1"/>
</dbReference>
<evidence type="ECO:0000313" key="3">
    <source>
        <dbReference type="EMBL" id="PAK21768.1"/>
    </source>
</evidence>
<dbReference type="InterPro" id="IPR008331">
    <property type="entry name" value="Ferritin_DPS_dom"/>
</dbReference>
<sequence>MRKNTNELIKLYYTLTVWYQKIKNFHWQVKDRFFFEIHEELDKTAEQVLEFVDEFAEKIVMQNAVLNATLSEAVNHSLIKEMPTSNKQINYDQETIIDHIVADSKIILEYAISYEWGPTEQPLLDELLMFLDKAIWMYSKSKN</sequence>
<dbReference type="OrthoDB" id="9797023at2"/>
<protein>
    <recommendedName>
        <fullName evidence="2">Ferritin/DPS domain-containing protein</fullName>
    </recommendedName>
</protein>
<comment type="similarity">
    <text evidence="1">Belongs to the Dps family.</text>
</comment>
<dbReference type="RefSeq" id="WP_095334425.1">
    <property type="nucleotide sequence ID" value="NZ_NQNY01000001.1"/>
</dbReference>
<dbReference type="InterPro" id="IPR009078">
    <property type="entry name" value="Ferritin-like_SF"/>
</dbReference>
<proteinExistence type="inferred from homology"/>
<comment type="caution">
    <text evidence="3">The sequence shown here is derived from an EMBL/GenBank/DDBJ whole genome shotgun (WGS) entry which is preliminary data.</text>
</comment>